<dbReference type="GO" id="GO:0005524">
    <property type="term" value="F:ATP binding"/>
    <property type="evidence" value="ECO:0007669"/>
    <property type="project" value="InterPro"/>
</dbReference>
<comment type="caution">
    <text evidence="5">The sequence shown here is derived from an EMBL/GenBank/DDBJ whole genome shotgun (WGS) entry which is preliminary data.</text>
</comment>
<dbReference type="Proteomes" id="UP000034727">
    <property type="component" value="Unassembled WGS sequence"/>
</dbReference>
<evidence type="ECO:0000313" key="6">
    <source>
        <dbReference type="Proteomes" id="UP000034727"/>
    </source>
</evidence>
<dbReference type="AlphaFoldDB" id="A0A0G1QDK1"/>
<keyword evidence="2" id="KW-0545">Nucleotide biosynthesis</keyword>
<name>A0A0G1QDK1_9BACT</name>
<proteinExistence type="predicted"/>
<dbReference type="InterPro" id="IPR000850">
    <property type="entry name" value="Adenylat/UMP-CMP_kin"/>
</dbReference>
<dbReference type="GO" id="GO:0019205">
    <property type="term" value="F:nucleobase-containing compound kinase activity"/>
    <property type="evidence" value="ECO:0007669"/>
    <property type="project" value="InterPro"/>
</dbReference>
<evidence type="ECO:0000256" key="1">
    <source>
        <dbReference type="ARBA" id="ARBA00022679"/>
    </source>
</evidence>
<keyword evidence="4" id="KW-0418">Kinase</keyword>
<dbReference type="PROSITE" id="PS00113">
    <property type="entry name" value="ADENYLATE_KINASE"/>
    <property type="match status" value="1"/>
</dbReference>
<evidence type="ECO:0000256" key="3">
    <source>
        <dbReference type="ARBA" id="ARBA00022741"/>
    </source>
</evidence>
<evidence type="ECO:0000256" key="4">
    <source>
        <dbReference type="ARBA" id="ARBA00022777"/>
    </source>
</evidence>
<evidence type="ECO:0000313" key="5">
    <source>
        <dbReference type="EMBL" id="KKU15833.1"/>
    </source>
</evidence>
<dbReference type="GO" id="GO:0009165">
    <property type="term" value="P:nucleotide biosynthetic process"/>
    <property type="evidence" value="ECO:0007669"/>
    <property type="project" value="UniProtKB-KW"/>
</dbReference>
<dbReference type="EMBL" id="LCLJ01000002">
    <property type="protein sequence ID" value="KKU15833.1"/>
    <property type="molecule type" value="Genomic_DNA"/>
</dbReference>
<sequence length="350" mass="39578">MPQTKIGGKSDVFLLEDPKDRKRYFSYKAGQEIEKIREFLRHGSFMAFLLGPKNSGKGTYSKLFAEAVGSERIRHISVGDIVRGVHMSMDSESGKNKLFSFLEANYRGPLSISDAVDSLLGRNASALLPTEFILALLKKEIKEAEGKAIFVDGFPRNLDQISYSLYFRTLMGYEDNPDFFVFIDVPENIIIERIKNRVVCPKCHVPRSLRLLKTKEVVYDAEEKKFYLICDNPVCGGPRMVEKEGDSLGIEVIRDRVEMDKKVIETLINMHGIPKIYLRNSVPVSFAKESVDDYEITPAYSYEFDTKNNRVAVSTSPWVINDDEGVPSYSLLPAPIVVSLIRQVVSVLNL</sequence>
<evidence type="ECO:0008006" key="7">
    <source>
        <dbReference type="Google" id="ProtNLM"/>
    </source>
</evidence>
<evidence type="ECO:0000256" key="2">
    <source>
        <dbReference type="ARBA" id="ARBA00022727"/>
    </source>
</evidence>
<keyword evidence="3" id="KW-0547">Nucleotide-binding</keyword>
<dbReference type="PANTHER" id="PTHR23359">
    <property type="entry name" value="NUCLEOTIDE KINASE"/>
    <property type="match status" value="1"/>
</dbReference>
<keyword evidence="1" id="KW-0808">Transferase</keyword>
<dbReference type="InterPro" id="IPR027417">
    <property type="entry name" value="P-loop_NTPase"/>
</dbReference>
<gene>
    <name evidence="5" type="ORF">UX22_C0002G0025</name>
</gene>
<dbReference type="Gene3D" id="3.40.50.300">
    <property type="entry name" value="P-loop containing nucleotide triphosphate hydrolases"/>
    <property type="match status" value="1"/>
</dbReference>
<protein>
    <recommendedName>
        <fullName evidence="7">Adenylate kinase</fullName>
    </recommendedName>
</protein>
<dbReference type="SUPFAM" id="SSF52540">
    <property type="entry name" value="P-loop containing nucleoside triphosphate hydrolases"/>
    <property type="match status" value="1"/>
</dbReference>
<reference evidence="5 6" key="1">
    <citation type="journal article" date="2015" name="Nature">
        <title>rRNA introns, odd ribosomes, and small enigmatic genomes across a large radiation of phyla.</title>
        <authorList>
            <person name="Brown C.T."/>
            <person name="Hug L.A."/>
            <person name="Thomas B.C."/>
            <person name="Sharon I."/>
            <person name="Castelle C.J."/>
            <person name="Singh A."/>
            <person name="Wilkins M.J."/>
            <person name="Williams K.H."/>
            <person name="Banfield J.F."/>
        </authorList>
    </citation>
    <scope>NUCLEOTIDE SEQUENCE [LARGE SCALE GENOMIC DNA]</scope>
</reference>
<accession>A0A0G1QDK1</accession>
<organism evidence="5 6">
    <name type="scientific">Candidatus Jorgensenbacteria bacterium GW2011_GWA2_45_9</name>
    <dbReference type="NCBI Taxonomy" id="1618663"/>
    <lineage>
        <taxon>Bacteria</taxon>
        <taxon>Candidatus Joergenseniibacteriota</taxon>
    </lineage>
</organism>
<dbReference type="CDD" id="cd01428">
    <property type="entry name" value="ADK"/>
    <property type="match status" value="1"/>
</dbReference>
<dbReference type="Pfam" id="PF00406">
    <property type="entry name" value="ADK"/>
    <property type="match status" value="1"/>
</dbReference>
<dbReference type="InterPro" id="IPR033690">
    <property type="entry name" value="Adenylat_kinase_CS"/>
</dbReference>